<keyword evidence="4" id="KW-0560">Oxidoreductase</keyword>
<reference evidence="6 7" key="1">
    <citation type="submission" date="2023-02" db="EMBL/GenBank/DDBJ databases">
        <title>Genome sequencing required for Actinomycetospora new species description.</title>
        <authorList>
            <person name="Saimee Y."/>
            <person name="Duangmal K."/>
        </authorList>
    </citation>
    <scope>NUCLEOTIDE SEQUENCE [LARGE SCALE GENOMIC DNA]</scope>
    <source>
        <strain evidence="6 7">DW7H6</strain>
    </source>
</reference>
<dbReference type="NCBIfam" id="TIGR01679">
    <property type="entry name" value="bact_FAD_ox"/>
    <property type="match status" value="1"/>
</dbReference>
<protein>
    <submittedName>
        <fullName evidence="6">D-arabinono-1,4-lactone oxidase</fullName>
    </submittedName>
</protein>
<dbReference type="InterPro" id="IPR016166">
    <property type="entry name" value="FAD-bd_PCMH"/>
</dbReference>
<proteinExistence type="inferred from homology"/>
<name>A0ABT5SXV0_9PSEU</name>
<dbReference type="PANTHER" id="PTHR43762:SF1">
    <property type="entry name" value="D-ARABINONO-1,4-LACTONE OXIDASE"/>
    <property type="match status" value="1"/>
</dbReference>
<dbReference type="InterPro" id="IPR016169">
    <property type="entry name" value="FAD-bd_PCMH_sub2"/>
</dbReference>
<dbReference type="InterPro" id="IPR006094">
    <property type="entry name" value="Oxid_FAD_bind_N"/>
</dbReference>
<dbReference type="PANTHER" id="PTHR43762">
    <property type="entry name" value="L-GULONOLACTONE OXIDASE"/>
    <property type="match status" value="1"/>
</dbReference>
<dbReference type="PROSITE" id="PS51387">
    <property type="entry name" value="FAD_PCMH"/>
    <property type="match status" value="1"/>
</dbReference>
<dbReference type="InterPro" id="IPR010031">
    <property type="entry name" value="FAD_lactone_oxidase-like"/>
</dbReference>
<organism evidence="6 7">
    <name type="scientific">Actinomycetospora lemnae</name>
    <dbReference type="NCBI Taxonomy" id="3019891"/>
    <lineage>
        <taxon>Bacteria</taxon>
        <taxon>Bacillati</taxon>
        <taxon>Actinomycetota</taxon>
        <taxon>Actinomycetes</taxon>
        <taxon>Pseudonocardiales</taxon>
        <taxon>Pseudonocardiaceae</taxon>
        <taxon>Actinomycetospora</taxon>
    </lineage>
</organism>
<evidence type="ECO:0000256" key="1">
    <source>
        <dbReference type="ARBA" id="ARBA00005147"/>
    </source>
</evidence>
<dbReference type="InterPro" id="IPR016171">
    <property type="entry name" value="Vanillyl_alc_oxidase_C-sub2"/>
</dbReference>
<dbReference type="Pfam" id="PF04030">
    <property type="entry name" value="ALO"/>
    <property type="match status" value="1"/>
</dbReference>
<keyword evidence="3" id="KW-0060">Ascorbate biosynthesis</keyword>
<dbReference type="Proteomes" id="UP001300763">
    <property type="component" value="Unassembled WGS sequence"/>
</dbReference>
<dbReference type="PIRSF" id="PIRSF000136">
    <property type="entry name" value="LGO_GLO"/>
    <property type="match status" value="1"/>
</dbReference>
<comment type="caution">
    <text evidence="6">The sequence shown here is derived from an EMBL/GenBank/DDBJ whole genome shotgun (WGS) entry which is preliminary data.</text>
</comment>
<dbReference type="Gene3D" id="3.30.70.2520">
    <property type="match status" value="1"/>
</dbReference>
<dbReference type="PROSITE" id="PS00862">
    <property type="entry name" value="OX2_COVAL_FAD"/>
    <property type="match status" value="1"/>
</dbReference>
<accession>A0ABT5SXV0</accession>
<comment type="pathway">
    <text evidence="1">Cofactor biosynthesis; L-ascorbate biosynthesis.</text>
</comment>
<dbReference type="Gene3D" id="3.30.465.10">
    <property type="match status" value="1"/>
</dbReference>
<sequence length="450" mass="48056">MGGGTWHNWAGTVAARPARVHLPRSVDDVVAAVRSAAAAGATLRPRGSGHSFTPLAATDGHAIDLRHFTGLEALDTTTARVRVRAGTTLRALNAVLDAHGLALANLGDIDAQTVAGAVATGTHGTGARLGGLATQVVALDLVLADGTAVHCSADEHRDLFDAARIGLGALGVVTHLTLQCVPAFALHAVERPEPLDDVLADLGGLLTSEDHVEFYWFPYGAQALVKRNRRVPVDEAPAPLSAARRVLEYDVLENAAFGTLCRVGRALPRTAVPLGRLAAGVLSAREYGDRSHRVFATTRRVRFVESEWAVPRERLGAVLDDLRRIVPRLEHPVLFPVEVRVAAADDVWLSTAHGRDTAYVAIHQYVGAPRAEYFAAFGEVAAAAGGRPHWGKEHHLDAAALAERYPRFDDVRRVRREVDPGGLFTNAHLEHVLGPVRAAEGTSGRPRASR</sequence>
<evidence type="ECO:0000256" key="3">
    <source>
        <dbReference type="ARBA" id="ARBA00022644"/>
    </source>
</evidence>
<evidence type="ECO:0000259" key="5">
    <source>
        <dbReference type="PROSITE" id="PS51387"/>
    </source>
</evidence>
<dbReference type="SUPFAM" id="SSF56176">
    <property type="entry name" value="FAD-binding/transporter-associated domain-like"/>
    <property type="match status" value="1"/>
</dbReference>
<dbReference type="RefSeq" id="WP_274202221.1">
    <property type="nucleotide sequence ID" value="NZ_JAQZAO010000009.1"/>
</dbReference>
<dbReference type="EMBL" id="JAQZAO010000009">
    <property type="protein sequence ID" value="MDD7967688.1"/>
    <property type="molecule type" value="Genomic_DNA"/>
</dbReference>
<dbReference type="InterPro" id="IPR007173">
    <property type="entry name" value="ALO_C"/>
</dbReference>
<evidence type="ECO:0000256" key="4">
    <source>
        <dbReference type="ARBA" id="ARBA00023002"/>
    </source>
</evidence>
<comment type="similarity">
    <text evidence="2">Belongs to the oxygen-dependent FAD-linked oxidoreductase family.</text>
</comment>
<dbReference type="Gene3D" id="1.10.45.10">
    <property type="entry name" value="Vanillyl-alcohol Oxidase, Chain A, domain 4"/>
    <property type="match status" value="1"/>
</dbReference>
<dbReference type="InterPro" id="IPR036318">
    <property type="entry name" value="FAD-bd_PCMH-like_sf"/>
</dbReference>
<evidence type="ECO:0000313" key="7">
    <source>
        <dbReference type="Proteomes" id="UP001300763"/>
    </source>
</evidence>
<feature type="domain" description="FAD-binding PCMH-type" evidence="5">
    <location>
        <begin position="13"/>
        <end position="183"/>
    </location>
</feature>
<dbReference type="Pfam" id="PF01565">
    <property type="entry name" value="FAD_binding_4"/>
    <property type="match status" value="1"/>
</dbReference>
<evidence type="ECO:0000313" key="6">
    <source>
        <dbReference type="EMBL" id="MDD7967688.1"/>
    </source>
</evidence>
<dbReference type="InterPro" id="IPR016167">
    <property type="entry name" value="FAD-bd_PCMH_sub1"/>
</dbReference>
<dbReference type="Gene3D" id="3.30.43.10">
    <property type="entry name" value="Uridine Diphospho-n-acetylenolpyruvylglucosamine Reductase, domain 2"/>
    <property type="match status" value="1"/>
</dbReference>
<dbReference type="InterPro" id="IPR006093">
    <property type="entry name" value="Oxy_OxRdtase_FAD_BS"/>
</dbReference>
<gene>
    <name evidence="6" type="ORF">PGB27_20290</name>
</gene>
<evidence type="ECO:0000256" key="2">
    <source>
        <dbReference type="ARBA" id="ARBA00005466"/>
    </source>
</evidence>
<keyword evidence="7" id="KW-1185">Reference proteome</keyword>